<dbReference type="AlphaFoldDB" id="A0A8J7CHL5"/>
<proteinExistence type="predicted"/>
<evidence type="ECO:0000313" key="2">
    <source>
        <dbReference type="Proteomes" id="UP000629098"/>
    </source>
</evidence>
<reference evidence="1" key="1">
    <citation type="submission" date="2020-09" db="EMBL/GenBank/DDBJ databases">
        <title>Iningainema tapete sp. nov. (Scytonemataceae, Cyanobacteria) from greenhouses in central Florida (USA) produces two types of nodularin with biosynthetic potential for microcystin-LR and anabaenopeptins.</title>
        <authorList>
            <person name="Berthold D.E."/>
            <person name="Lefler F.W."/>
            <person name="Huang I.-S."/>
            <person name="Abdulla H."/>
            <person name="Zimba P.V."/>
            <person name="Laughinghouse H.D. IV."/>
        </authorList>
    </citation>
    <scope>NUCLEOTIDE SEQUENCE</scope>
    <source>
        <strain evidence="1">BLCCT55</strain>
    </source>
</reference>
<protein>
    <submittedName>
        <fullName evidence="1">Uncharacterized protein</fullName>
    </submittedName>
</protein>
<accession>A0A8J7CHL5</accession>
<dbReference type="EMBL" id="JACXAE010000118">
    <property type="protein sequence ID" value="MBD2777750.1"/>
    <property type="molecule type" value="Genomic_DNA"/>
</dbReference>
<gene>
    <name evidence="1" type="ORF">ICL16_38350</name>
</gene>
<keyword evidence="2" id="KW-1185">Reference proteome</keyword>
<dbReference type="RefSeq" id="WP_190836818.1">
    <property type="nucleotide sequence ID" value="NZ_CAWPPI010000118.1"/>
</dbReference>
<comment type="caution">
    <text evidence="1">The sequence shown here is derived from an EMBL/GenBank/DDBJ whole genome shotgun (WGS) entry which is preliminary data.</text>
</comment>
<dbReference type="Proteomes" id="UP000629098">
    <property type="component" value="Unassembled WGS sequence"/>
</dbReference>
<sequence length="46" mass="5059">MLICANGDGTLADEERDWVIGLAYACDCEPAILEKPLLIKTFVLYA</sequence>
<organism evidence="1 2">
    <name type="scientific">Iningainema tapete BLCC-T55</name>
    <dbReference type="NCBI Taxonomy" id="2748662"/>
    <lineage>
        <taxon>Bacteria</taxon>
        <taxon>Bacillati</taxon>
        <taxon>Cyanobacteriota</taxon>
        <taxon>Cyanophyceae</taxon>
        <taxon>Nostocales</taxon>
        <taxon>Scytonemataceae</taxon>
        <taxon>Iningainema tapete</taxon>
    </lineage>
</organism>
<evidence type="ECO:0000313" key="1">
    <source>
        <dbReference type="EMBL" id="MBD2777750.1"/>
    </source>
</evidence>
<name>A0A8J7CHL5_9CYAN</name>